<dbReference type="RefSeq" id="WP_254179778.1">
    <property type="nucleotide sequence ID" value="NZ_JANARS010000001.1"/>
</dbReference>
<evidence type="ECO:0008006" key="3">
    <source>
        <dbReference type="Google" id="ProtNLM"/>
    </source>
</evidence>
<evidence type="ECO:0000313" key="1">
    <source>
        <dbReference type="EMBL" id="MCP3420548.1"/>
    </source>
</evidence>
<gene>
    <name evidence="1" type="ORF">NCI01_01940</name>
</gene>
<reference evidence="1 2" key="1">
    <citation type="submission" date="2022-06" db="EMBL/GenBank/DDBJ databases">
        <authorList>
            <person name="So Y."/>
        </authorList>
    </citation>
    <scope>NUCLEOTIDE SEQUENCE [LARGE SCALE GENOMIC DNA]</scope>
    <source>
        <strain evidence="1 2">STR3</strain>
    </source>
</reference>
<dbReference type="EMBL" id="JANARS010000001">
    <property type="protein sequence ID" value="MCP3420548.1"/>
    <property type="molecule type" value="Genomic_DNA"/>
</dbReference>
<protein>
    <recommendedName>
        <fullName evidence="3">Peptidase C39-like domain-containing protein</fullName>
    </recommendedName>
</protein>
<accession>A0ABT1KU07</accession>
<proteinExistence type="predicted"/>
<organism evidence="1 2">
    <name type="scientific">Nocardioides pinisoli</name>
    <dbReference type="NCBI Taxonomy" id="2950279"/>
    <lineage>
        <taxon>Bacteria</taxon>
        <taxon>Bacillati</taxon>
        <taxon>Actinomycetota</taxon>
        <taxon>Actinomycetes</taxon>
        <taxon>Propionibacteriales</taxon>
        <taxon>Nocardioidaceae</taxon>
        <taxon>Nocardioides</taxon>
    </lineage>
</organism>
<sequence>MRPLEHLVDRLRDALAGRPVRGEGRLPAGPPHRARAGAIRGGRAGLVQPDATTCGSACLVVARMLGDADYARWLETGEVAGRERDPRPRRRRFADEVLATHVRTNRWYGASGALQVAWPRALGTAPWALARELTATGGTSVPGTRHRVRAVSPRRRGEAYDEVAGAVALGHAVPLYVGNRVLPRHVVLFLGGDDAGLTAYDPATGGRTVVTRDAFDRGALGISGWSEPWFTILPAAGEAH</sequence>
<keyword evidence="2" id="KW-1185">Reference proteome</keyword>
<comment type="caution">
    <text evidence="1">The sequence shown here is derived from an EMBL/GenBank/DDBJ whole genome shotgun (WGS) entry which is preliminary data.</text>
</comment>
<dbReference type="Proteomes" id="UP001204524">
    <property type="component" value="Unassembled WGS sequence"/>
</dbReference>
<name>A0ABT1KU07_9ACTN</name>
<evidence type="ECO:0000313" key="2">
    <source>
        <dbReference type="Proteomes" id="UP001204524"/>
    </source>
</evidence>